<organism evidence="6 8">
    <name type="scientific">Erysipelothrix amsterdamensis</name>
    <dbReference type="NCBI Taxonomy" id="2929157"/>
    <lineage>
        <taxon>Bacteria</taxon>
        <taxon>Bacillati</taxon>
        <taxon>Bacillota</taxon>
        <taxon>Erysipelotrichia</taxon>
        <taxon>Erysipelotrichales</taxon>
        <taxon>Erysipelotrichaceae</taxon>
        <taxon>Erysipelothrix</taxon>
    </lineage>
</organism>
<keyword evidence="2" id="KW-0238">DNA-binding</keyword>
<feature type="domain" description="HTH marR-type" evidence="4">
    <location>
        <begin position="1"/>
        <end position="145"/>
    </location>
</feature>
<keyword evidence="1" id="KW-0805">Transcription regulation</keyword>
<name>A0AAU9VI33_9FIRM</name>
<proteinExistence type="predicted"/>
<reference evidence="6" key="1">
    <citation type="submission" date="2022-04" db="EMBL/GenBank/DDBJ databases">
        <authorList>
            <person name="Forde T."/>
        </authorList>
    </citation>
    <scope>NUCLEOTIDE SEQUENCE</scope>
    <source>
        <strain evidence="6">A18Y016a</strain>
        <strain evidence="5">A18Y020d</strain>
    </source>
</reference>
<dbReference type="EMBL" id="OW659496">
    <property type="protein sequence ID" value="CAH2761772.1"/>
    <property type="molecule type" value="Genomic_DNA"/>
</dbReference>
<dbReference type="SMART" id="SM00347">
    <property type="entry name" value="HTH_MARR"/>
    <property type="match status" value="1"/>
</dbReference>
<sequence>MRDDAGKVINELLVDIFNQILILEERYHRVHGVRLSMTEIHALESIQKSKSKMMRDVAEALRITQGTLTTTINRLSQKGYVLREQDENDRRVYRLRLTDKGEAVMEIHNQFHEAMSERLLLHLQDKEELIDSIAEINEFFKELYEIN</sequence>
<dbReference type="GeneID" id="41396100"/>
<dbReference type="Proteomes" id="UP001154095">
    <property type="component" value="Chromosome"/>
</dbReference>
<dbReference type="Gene3D" id="1.10.10.10">
    <property type="entry name" value="Winged helix-like DNA-binding domain superfamily/Winged helix DNA-binding domain"/>
    <property type="match status" value="1"/>
</dbReference>
<evidence type="ECO:0000256" key="1">
    <source>
        <dbReference type="ARBA" id="ARBA00023015"/>
    </source>
</evidence>
<dbReference type="GO" id="GO:0003677">
    <property type="term" value="F:DNA binding"/>
    <property type="evidence" value="ECO:0007669"/>
    <property type="project" value="UniProtKB-KW"/>
</dbReference>
<dbReference type="EMBL" id="OW659477">
    <property type="protein sequence ID" value="CAH2761778.1"/>
    <property type="molecule type" value="Genomic_DNA"/>
</dbReference>
<evidence type="ECO:0000256" key="2">
    <source>
        <dbReference type="ARBA" id="ARBA00023125"/>
    </source>
</evidence>
<dbReference type="SUPFAM" id="SSF46785">
    <property type="entry name" value="Winged helix' DNA-binding domain"/>
    <property type="match status" value="1"/>
</dbReference>
<gene>
    <name evidence="6" type="primary">slyA</name>
    <name evidence="6" type="ORF">ERYAMS2_00877</name>
    <name evidence="5" type="ORF">ERYAMS_00583</name>
</gene>
<protein>
    <submittedName>
        <fullName evidence="6">MarR family transcriptional regulator</fullName>
    </submittedName>
</protein>
<dbReference type="PRINTS" id="PR00598">
    <property type="entry name" value="HTHMARR"/>
</dbReference>
<dbReference type="RefSeq" id="WP_003773186.1">
    <property type="nucleotide sequence ID" value="NZ_OW659477.1"/>
</dbReference>
<dbReference type="Proteomes" id="UP001154111">
    <property type="component" value="Chromosome"/>
</dbReference>
<evidence type="ECO:0000313" key="8">
    <source>
        <dbReference type="Proteomes" id="UP001154111"/>
    </source>
</evidence>
<dbReference type="InterPro" id="IPR036390">
    <property type="entry name" value="WH_DNA-bd_sf"/>
</dbReference>
<dbReference type="InterPro" id="IPR036388">
    <property type="entry name" value="WH-like_DNA-bd_sf"/>
</dbReference>
<evidence type="ECO:0000313" key="6">
    <source>
        <dbReference type="EMBL" id="CAH2761778.1"/>
    </source>
</evidence>
<dbReference type="Pfam" id="PF01047">
    <property type="entry name" value="MarR"/>
    <property type="match status" value="1"/>
</dbReference>
<keyword evidence="3" id="KW-0804">Transcription</keyword>
<dbReference type="AlphaFoldDB" id="A0AAU9VI33"/>
<evidence type="ECO:0000313" key="5">
    <source>
        <dbReference type="EMBL" id="CAH2761772.1"/>
    </source>
</evidence>
<evidence type="ECO:0000313" key="7">
    <source>
        <dbReference type="Proteomes" id="UP001154095"/>
    </source>
</evidence>
<accession>A0AAU9VI33</accession>
<dbReference type="GO" id="GO:0003700">
    <property type="term" value="F:DNA-binding transcription factor activity"/>
    <property type="evidence" value="ECO:0007669"/>
    <property type="project" value="InterPro"/>
</dbReference>
<dbReference type="InterPro" id="IPR000835">
    <property type="entry name" value="HTH_MarR-typ"/>
</dbReference>
<evidence type="ECO:0000259" key="4">
    <source>
        <dbReference type="PROSITE" id="PS50995"/>
    </source>
</evidence>
<keyword evidence="7" id="KW-1185">Reference proteome</keyword>
<dbReference type="PANTHER" id="PTHR42756:SF1">
    <property type="entry name" value="TRANSCRIPTIONAL REPRESSOR OF EMRAB OPERON"/>
    <property type="match status" value="1"/>
</dbReference>
<dbReference type="PROSITE" id="PS50995">
    <property type="entry name" value="HTH_MARR_2"/>
    <property type="match status" value="1"/>
</dbReference>
<evidence type="ECO:0000256" key="3">
    <source>
        <dbReference type="ARBA" id="ARBA00023163"/>
    </source>
</evidence>
<dbReference type="PANTHER" id="PTHR42756">
    <property type="entry name" value="TRANSCRIPTIONAL REGULATOR, MARR"/>
    <property type="match status" value="1"/>
</dbReference>